<accession>A0A7S6SWU8</accession>
<reference evidence="1" key="1">
    <citation type="submission" date="2019-02" db="EMBL/GenBank/DDBJ databases">
        <authorList>
            <person name="Bachy C."/>
            <person name="Yung C.-M."/>
            <person name="Roux S."/>
            <person name="Sullivan M.B."/>
            <person name="Worden A.Z."/>
        </authorList>
    </citation>
    <scope>NUCLEOTIDE SEQUENCE</scope>
    <source>
        <strain evidence="1">BII-V1</strain>
    </source>
</reference>
<organism evidence="1">
    <name type="scientific">Bathycoccus sp. RCC716 virus 1</name>
    <dbReference type="NCBI Taxonomy" id="2530038"/>
    <lineage>
        <taxon>Viruses</taxon>
        <taxon>Varidnaviria</taxon>
        <taxon>Bamfordvirae</taxon>
        <taxon>Nucleocytoviricota</taxon>
        <taxon>Megaviricetes</taxon>
        <taxon>Algavirales</taxon>
        <taxon>Phycodnaviridae</taxon>
        <taxon>Prasinovirus</taxon>
    </lineage>
</organism>
<sequence length="256" mass="28311">PLHIECRDTSTHYENGLLVKQDSSSHPAVIGIRTSSTSQDPFISFMIDSNTTGWSYGVDASDSNKMKWAYNTSDLSASTKLTLTTSGYFGIGTTSPSYPLHVAGDINLTGSLRINGTAQTFGGGGGGSSSYDTADFNSYISTSSYDVEIQSSFTSSNYNYNSDKKYFNGYGFDYIDIRSSLPSSLWYEYHFRFDGYSNTIYDNFYVKINGSSKTTYVSLPNYSSSFSCSSSRVYEWVLKPIGSSANDWTAQLIEYR</sequence>
<dbReference type="EMBL" id="MK522036">
    <property type="protein sequence ID" value="QOR60320.1"/>
    <property type="molecule type" value="Genomic_DNA"/>
</dbReference>
<name>A0A7S6SWU8_9PHYC</name>
<evidence type="ECO:0000313" key="1">
    <source>
        <dbReference type="EMBL" id="QOR60320.1"/>
    </source>
</evidence>
<protein>
    <submittedName>
        <fullName evidence="1">Uncharacterized protein</fullName>
    </submittedName>
</protein>
<proteinExistence type="predicted"/>
<feature type="non-terminal residue" evidence="1">
    <location>
        <position position="1"/>
    </location>
</feature>